<name>A0A452G3D5_CAPHI</name>
<feature type="domain" description="MHC class I-like antigen recognition-like" evidence="10">
    <location>
        <begin position="24"/>
        <end position="188"/>
    </location>
</feature>
<dbReference type="InterPro" id="IPR011162">
    <property type="entry name" value="MHC_I/II-like_Ag-recog"/>
</dbReference>
<evidence type="ECO:0000256" key="7">
    <source>
        <dbReference type="ARBA" id="ARBA00023180"/>
    </source>
</evidence>
<protein>
    <recommendedName>
        <fullName evidence="10">MHC class I-like antigen recognition-like domain-containing protein</fullName>
    </recommendedName>
</protein>
<evidence type="ECO:0000256" key="6">
    <source>
        <dbReference type="ARBA" id="ARBA00023157"/>
    </source>
</evidence>
<organism evidence="11 12">
    <name type="scientific">Capra hircus</name>
    <name type="common">Goat</name>
    <dbReference type="NCBI Taxonomy" id="9925"/>
    <lineage>
        <taxon>Eukaryota</taxon>
        <taxon>Metazoa</taxon>
        <taxon>Chordata</taxon>
        <taxon>Craniata</taxon>
        <taxon>Vertebrata</taxon>
        <taxon>Euteleostomi</taxon>
        <taxon>Mammalia</taxon>
        <taxon>Eutheria</taxon>
        <taxon>Laurasiatheria</taxon>
        <taxon>Artiodactyla</taxon>
        <taxon>Ruminantia</taxon>
        <taxon>Pecora</taxon>
        <taxon>Bovidae</taxon>
        <taxon>Caprinae</taxon>
        <taxon>Capra</taxon>
    </lineage>
</organism>
<keyword evidence="6" id="KW-1015">Disulfide bond</keyword>
<evidence type="ECO:0000256" key="2">
    <source>
        <dbReference type="ARBA" id="ARBA00006909"/>
    </source>
</evidence>
<dbReference type="Proteomes" id="UP000291000">
    <property type="component" value="Chromosome 23"/>
</dbReference>
<dbReference type="PANTHER" id="PTHR16675:SF154">
    <property type="entry name" value="MHC CLASS I POLYPEPTIDE-RELATED SEQUENCE A-RELATED"/>
    <property type="match status" value="1"/>
</dbReference>
<dbReference type="STRING" id="9925.ENSCHIP00000031052"/>
<feature type="chain" id="PRO_5019417656" description="MHC class I-like antigen recognition-like domain-containing protein" evidence="9">
    <location>
        <begin position="25"/>
        <end position="351"/>
    </location>
</feature>
<dbReference type="SUPFAM" id="SSF54452">
    <property type="entry name" value="MHC antigen-recognition domain"/>
    <property type="match status" value="1"/>
</dbReference>
<evidence type="ECO:0000256" key="9">
    <source>
        <dbReference type="SAM" id="SignalP"/>
    </source>
</evidence>
<reference evidence="11 12" key="1">
    <citation type="submission" date="2016-04" db="EMBL/GenBank/DDBJ databases">
        <title>Polished mammalian reference genomes with single-molecule sequencing and chromosome conformation capture applied to the Capra hircus genome.</title>
        <authorList>
            <person name="Bickhart D.M."/>
            <person name="Koren S."/>
            <person name="Rosen B."/>
            <person name="Hastie A."/>
            <person name="Liachko I."/>
            <person name="Sullivan S.T."/>
            <person name="Burton J."/>
            <person name="Sayre B.L."/>
            <person name="Huson H.J."/>
            <person name="Lee J."/>
            <person name="Lam E."/>
            <person name="Kelley C.M."/>
            <person name="Hutchison J.L."/>
            <person name="Zhou Y."/>
            <person name="Sun J."/>
            <person name="Crisa A."/>
            <person name="Schwartz J.C."/>
            <person name="Hammond J.A."/>
            <person name="Schroeder S.G."/>
            <person name="Liu G.E."/>
            <person name="Dunham M."/>
            <person name="Shendure J."/>
            <person name="Sonstegard T.S."/>
            <person name="Phillippy A.M."/>
            <person name="Van Tassell C.P."/>
            <person name="Smith T.P."/>
        </authorList>
    </citation>
    <scope>NUCLEOTIDE SEQUENCE [LARGE SCALE GENOMIC DNA]</scope>
</reference>
<feature type="signal peptide" evidence="9">
    <location>
        <begin position="1"/>
        <end position="24"/>
    </location>
</feature>
<evidence type="ECO:0000259" key="10">
    <source>
        <dbReference type="Pfam" id="PF00129"/>
    </source>
</evidence>
<dbReference type="SUPFAM" id="SSF48726">
    <property type="entry name" value="Immunoglobulin"/>
    <property type="match status" value="1"/>
</dbReference>
<dbReference type="InterPro" id="IPR037055">
    <property type="entry name" value="MHC_I-like_Ag-recog_sf"/>
</dbReference>
<evidence type="ECO:0000256" key="3">
    <source>
        <dbReference type="ARBA" id="ARBA00022475"/>
    </source>
</evidence>
<comment type="similarity">
    <text evidence="2">Belongs to the MHC class I family.</text>
</comment>
<dbReference type="OMA" id="NISVVWF"/>
<evidence type="ECO:0000313" key="11">
    <source>
        <dbReference type="Ensembl" id="ENSCHIP00000031052.1"/>
    </source>
</evidence>
<proteinExistence type="inferred from homology"/>
<dbReference type="FunFam" id="2.60.40.10:FF:000204">
    <property type="entry name" value="Major histocompatibility complex, class I-related protein"/>
    <property type="match status" value="1"/>
</dbReference>
<dbReference type="Ensembl" id="ENSCHIT00000038924.1">
    <property type="protein sequence ID" value="ENSCHIP00000031052.1"/>
    <property type="gene ID" value="ENSCHIG00000025567.1"/>
</dbReference>
<dbReference type="Gene3D" id="3.30.500.10">
    <property type="entry name" value="MHC class I-like antigen recognition-like"/>
    <property type="match status" value="1"/>
</dbReference>
<feature type="transmembrane region" description="Helical" evidence="8">
    <location>
        <begin position="300"/>
        <end position="319"/>
    </location>
</feature>
<dbReference type="Gene3D" id="2.60.40.10">
    <property type="entry name" value="Immunoglobulins"/>
    <property type="match status" value="1"/>
</dbReference>
<reference evidence="11" key="2">
    <citation type="submission" date="2025-08" db="UniProtKB">
        <authorList>
            <consortium name="Ensembl"/>
        </authorList>
    </citation>
    <scope>IDENTIFICATION</scope>
</reference>
<sequence length="351" mass="39274">MGLSPVRHCLAVAAFLVSMGNAAGSHSLSYNIKVLSQDGFVQSGCFAEGYLDHQTFLHYDHNKGRAEPWGRWAEKLEAETWETESKDLNETWKELGKLLAEILSLQKEKGGFHSLQETVGCKIHEDSHPRGFRLLHFNGELLLSCSPEAHGCALPQSSAQTLAMEVVNKHYQAHVQGELCGRLQGYLESWTGFVERTVPPAVNVTRSRDSEGMVHLTGKAFGFFPRNISVVWFWDEEPMSRDAQESGGVLPDGNRTYHTWETVKIPQGEEERVKSIVEYSGNHSAHLSPLGKSLVHQRSWWIVSIPVIVFIIGFCPISVQDLDQFQMEPTEHNGLTHPEFQSLCQTPAPSV</sequence>
<keyword evidence="7" id="KW-0325">Glycoprotein</keyword>
<dbReference type="InterPro" id="IPR011161">
    <property type="entry name" value="MHC_I-like_Ag-recog"/>
</dbReference>
<dbReference type="GO" id="GO:0005615">
    <property type="term" value="C:extracellular space"/>
    <property type="evidence" value="ECO:0007669"/>
    <property type="project" value="TreeGrafter"/>
</dbReference>
<dbReference type="GO" id="GO:0009897">
    <property type="term" value="C:external side of plasma membrane"/>
    <property type="evidence" value="ECO:0007669"/>
    <property type="project" value="TreeGrafter"/>
</dbReference>
<keyword evidence="5 8" id="KW-0472">Membrane</keyword>
<dbReference type="InterPro" id="IPR036179">
    <property type="entry name" value="Ig-like_dom_sf"/>
</dbReference>
<keyword evidence="8" id="KW-0812">Transmembrane</keyword>
<dbReference type="PANTHER" id="PTHR16675">
    <property type="entry name" value="MHC CLASS I-RELATED"/>
    <property type="match status" value="1"/>
</dbReference>
<evidence type="ECO:0000313" key="12">
    <source>
        <dbReference type="Proteomes" id="UP000291000"/>
    </source>
</evidence>
<dbReference type="Bgee" id="ENSCHIG00000025567">
    <property type="expression patterns" value="Expressed in ovary and 18 other cell types or tissues"/>
</dbReference>
<dbReference type="GO" id="GO:0006955">
    <property type="term" value="P:immune response"/>
    <property type="evidence" value="ECO:0007669"/>
    <property type="project" value="TreeGrafter"/>
</dbReference>
<dbReference type="InterPro" id="IPR050208">
    <property type="entry name" value="MHC_class-I_related"/>
</dbReference>
<keyword evidence="4 9" id="KW-0732">Signal</keyword>
<keyword evidence="8" id="KW-1133">Transmembrane helix</keyword>
<dbReference type="FunFam" id="3.30.500.10:FF:000003">
    <property type="entry name" value="IgG receptor FcRn large subunit p51"/>
    <property type="match status" value="1"/>
</dbReference>
<accession>A0A452G3D5</accession>
<keyword evidence="12" id="KW-1185">Reference proteome</keyword>
<dbReference type="InterPro" id="IPR013783">
    <property type="entry name" value="Ig-like_fold"/>
</dbReference>
<comment type="subcellular location">
    <subcellularLocation>
        <location evidence="1">Cell membrane</location>
    </subcellularLocation>
</comment>
<evidence type="ECO:0000256" key="5">
    <source>
        <dbReference type="ARBA" id="ARBA00023136"/>
    </source>
</evidence>
<evidence type="ECO:0000256" key="4">
    <source>
        <dbReference type="ARBA" id="ARBA00022729"/>
    </source>
</evidence>
<reference evidence="11" key="3">
    <citation type="submission" date="2025-09" db="UniProtKB">
        <authorList>
            <consortium name="Ensembl"/>
        </authorList>
    </citation>
    <scope>IDENTIFICATION</scope>
</reference>
<keyword evidence="3" id="KW-1003">Cell membrane</keyword>
<dbReference type="EMBL" id="LWLT01000028">
    <property type="status" value="NOT_ANNOTATED_CDS"/>
    <property type="molecule type" value="Genomic_DNA"/>
</dbReference>
<dbReference type="GeneTree" id="ENSGT01150000286995"/>
<evidence type="ECO:0000256" key="1">
    <source>
        <dbReference type="ARBA" id="ARBA00004236"/>
    </source>
</evidence>
<evidence type="ECO:0000256" key="8">
    <source>
        <dbReference type="SAM" id="Phobius"/>
    </source>
</evidence>
<dbReference type="Pfam" id="PF00129">
    <property type="entry name" value="MHC_I"/>
    <property type="match status" value="1"/>
</dbReference>
<dbReference type="AlphaFoldDB" id="A0A452G3D5"/>
<gene>
    <name evidence="11" type="primary">LOC106504020</name>
</gene>